<dbReference type="Proteomes" id="UP000195321">
    <property type="component" value="Unassembled WGS sequence"/>
</dbReference>
<dbReference type="AlphaFoldDB" id="A0A1Y3MKC0"/>
<gene>
    <name evidence="1" type="ORF">BW425_02960</name>
</gene>
<accession>A0A1Y3MKC0</accession>
<comment type="caution">
    <text evidence="1">The sequence shown here is derived from an EMBL/GenBank/DDBJ whole genome shotgun (WGS) entry which is preliminary data.</text>
</comment>
<reference evidence="1 2" key="1">
    <citation type="submission" date="2017-02" db="EMBL/GenBank/DDBJ databases">
        <title>Bacillus pseudomycoides isolate FSL K6-0042.</title>
        <authorList>
            <person name="Kovac J."/>
        </authorList>
    </citation>
    <scope>NUCLEOTIDE SEQUENCE [LARGE SCALE GENOMIC DNA]</scope>
    <source>
        <strain evidence="1 2">FSL K6-0042</strain>
    </source>
</reference>
<protein>
    <submittedName>
        <fullName evidence="1">Uncharacterized protein</fullName>
    </submittedName>
</protein>
<evidence type="ECO:0000313" key="2">
    <source>
        <dbReference type="Proteomes" id="UP000195321"/>
    </source>
</evidence>
<evidence type="ECO:0000313" key="1">
    <source>
        <dbReference type="EMBL" id="OUM50887.1"/>
    </source>
</evidence>
<name>A0A1Y3MKC0_9BACI</name>
<proteinExistence type="predicted"/>
<organism evidence="1 2">
    <name type="scientific">Bacillus pseudomycoides</name>
    <dbReference type="NCBI Taxonomy" id="64104"/>
    <lineage>
        <taxon>Bacteria</taxon>
        <taxon>Bacillati</taxon>
        <taxon>Bacillota</taxon>
        <taxon>Bacilli</taxon>
        <taxon>Bacillales</taxon>
        <taxon>Bacillaceae</taxon>
        <taxon>Bacillus</taxon>
        <taxon>Bacillus cereus group</taxon>
    </lineage>
</organism>
<sequence>MTFELVSSILLAVSLLFYSTLEVWLAPNNNSFFKDLKKKMIFLLPLFTLSFAVHYFFFVQ</sequence>
<dbReference type="EMBL" id="MWPX01000001">
    <property type="protein sequence ID" value="OUM50887.1"/>
    <property type="molecule type" value="Genomic_DNA"/>
</dbReference>